<dbReference type="Pfam" id="PF04519">
    <property type="entry name" value="Bactofilin"/>
    <property type="match status" value="1"/>
</dbReference>
<organism evidence="3 4">
    <name type="scientific">Candidatus Berkelbacteria bacterium CG10_big_fil_rev_8_21_14_0_10_41_12</name>
    <dbReference type="NCBI Taxonomy" id="1974513"/>
    <lineage>
        <taxon>Bacteria</taxon>
        <taxon>Candidatus Berkelbacteria</taxon>
    </lineage>
</organism>
<evidence type="ECO:0000313" key="3">
    <source>
        <dbReference type="EMBL" id="PIT97203.1"/>
    </source>
</evidence>
<sequence>MKSDGRRLMKQEKIGTVVGSTVHLTGALKDSSEINIFGSIEGEISSETKVVIEDTAMVKGPITAPVIIISGFIKGSVIAQEKLELNSSGKIHGNIETSDLLIHSGATFIGKCTMPNKEDKGTETGEEIENEQEGKDSELIEGGEKEEDE</sequence>
<feature type="region of interest" description="Disordered" evidence="2">
    <location>
        <begin position="113"/>
        <end position="149"/>
    </location>
</feature>
<evidence type="ECO:0000256" key="1">
    <source>
        <dbReference type="ARBA" id="ARBA00044755"/>
    </source>
</evidence>
<accession>A0A2M6WWM2</accession>
<reference evidence="4" key="1">
    <citation type="submission" date="2017-09" db="EMBL/GenBank/DDBJ databases">
        <title>Depth-based differentiation of microbial function through sediment-hosted aquifers and enrichment of novel symbionts in the deep terrestrial subsurface.</title>
        <authorList>
            <person name="Probst A.J."/>
            <person name="Ladd B."/>
            <person name="Jarett J.K."/>
            <person name="Geller-Mcgrath D.E."/>
            <person name="Sieber C.M.K."/>
            <person name="Emerson J.B."/>
            <person name="Anantharaman K."/>
            <person name="Thomas B.C."/>
            <person name="Malmstrom R."/>
            <person name="Stieglmeier M."/>
            <person name="Klingl A."/>
            <person name="Woyke T."/>
            <person name="Ryan C.M."/>
            <person name="Banfield J.F."/>
        </authorList>
    </citation>
    <scope>NUCLEOTIDE SEQUENCE [LARGE SCALE GENOMIC DNA]</scope>
</reference>
<keyword evidence="3" id="KW-0131">Cell cycle</keyword>
<feature type="compositionally biased region" description="Acidic residues" evidence="2">
    <location>
        <begin position="139"/>
        <end position="149"/>
    </location>
</feature>
<dbReference type="EMBL" id="PEZV01000029">
    <property type="protein sequence ID" value="PIT97203.1"/>
    <property type="molecule type" value="Genomic_DNA"/>
</dbReference>
<evidence type="ECO:0000256" key="2">
    <source>
        <dbReference type="SAM" id="MobiDB-lite"/>
    </source>
</evidence>
<comment type="caution">
    <text evidence="3">The sequence shown here is derived from an EMBL/GenBank/DDBJ whole genome shotgun (WGS) entry which is preliminary data.</text>
</comment>
<name>A0A2M6WWM2_9BACT</name>
<gene>
    <name evidence="3" type="ORF">COT77_02715</name>
</gene>
<dbReference type="InterPro" id="IPR007607">
    <property type="entry name" value="BacA/B"/>
</dbReference>
<proteinExistence type="inferred from homology"/>
<dbReference type="GO" id="GO:0051301">
    <property type="term" value="P:cell division"/>
    <property type="evidence" value="ECO:0007669"/>
    <property type="project" value="UniProtKB-KW"/>
</dbReference>
<comment type="similarity">
    <text evidence="1">Belongs to the bactofilin family.</text>
</comment>
<evidence type="ECO:0000313" key="4">
    <source>
        <dbReference type="Proteomes" id="UP000228596"/>
    </source>
</evidence>
<keyword evidence="3" id="KW-0132">Cell division</keyword>
<dbReference type="AlphaFoldDB" id="A0A2M6WWM2"/>
<protein>
    <submittedName>
        <fullName evidence="3">Cell division protein</fullName>
    </submittedName>
</protein>
<dbReference type="PANTHER" id="PTHR35024:SF4">
    <property type="entry name" value="POLYMER-FORMING CYTOSKELETAL PROTEIN"/>
    <property type="match status" value="1"/>
</dbReference>
<dbReference type="PANTHER" id="PTHR35024">
    <property type="entry name" value="HYPOTHETICAL CYTOSOLIC PROTEIN"/>
    <property type="match status" value="1"/>
</dbReference>
<dbReference type="Proteomes" id="UP000228596">
    <property type="component" value="Unassembled WGS sequence"/>
</dbReference>